<name>A0A834WK60_9FABA</name>
<comment type="caution">
    <text evidence="3">The sequence shown here is derived from an EMBL/GenBank/DDBJ whole genome shotgun (WGS) entry which is preliminary data.</text>
</comment>
<reference evidence="3" key="1">
    <citation type="submission" date="2020-09" db="EMBL/GenBank/DDBJ databases">
        <title>Genome-Enabled Discovery of Anthraquinone Biosynthesis in Senna tora.</title>
        <authorList>
            <person name="Kang S.-H."/>
            <person name="Pandey R.P."/>
            <person name="Lee C.-M."/>
            <person name="Sim J.-S."/>
            <person name="Jeong J.-T."/>
            <person name="Choi B.-S."/>
            <person name="Jung M."/>
            <person name="Ginzburg D."/>
            <person name="Zhao K."/>
            <person name="Won S.Y."/>
            <person name="Oh T.-J."/>
            <person name="Yu Y."/>
            <person name="Kim N.-H."/>
            <person name="Lee O.R."/>
            <person name="Lee T.-H."/>
            <person name="Bashyal P."/>
            <person name="Kim T.-S."/>
            <person name="Lee W.-H."/>
            <person name="Kawkins C."/>
            <person name="Kim C.-K."/>
            <person name="Kim J.S."/>
            <person name="Ahn B.O."/>
            <person name="Rhee S.Y."/>
            <person name="Sohng J.K."/>
        </authorList>
    </citation>
    <scope>NUCLEOTIDE SEQUENCE</scope>
    <source>
        <tissue evidence="3">Leaf</tissue>
    </source>
</reference>
<feature type="coiled-coil region" evidence="1">
    <location>
        <begin position="257"/>
        <end position="291"/>
    </location>
</feature>
<feature type="region of interest" description="Disordered" evidence="2">
    <location>
        <begin position="1"/>
        <end position="75"/>
    </location>
</feature>
<dbReference type="Proteomes" id="UP000634136">
    <property type="component" value="Unassembled WGS sequence"/>
</dbReference>
<evidence type="ECO:0000256" key="1">
    <source>
        <dbReference type="SAM" id="Coils"/>
    </source>
</evidence>
<accession>A0A834WK60</accession>
<feature type="compositionally biased region" description="Polar residues" evidence="2">
    <location>
        <begin position="40"/>
        <end position="49"/>
    </location>
</feature>
<protein>
    <submittedName>
        <fullName evidence="3">Uncharacterized protein</fullName>
    </submittedName>
</protein>
<evidence type="ECO:0000256" key="2">
    <source>
        <dbReference type="SAM" id="MobiDB-lite"/>
    </source>
</evidence>
<keyword evidence="4" id="KW-1185">Reference proteome</keyword>
<proteinExistence type="predicted"/>
<organism evidence="3 4">
    <name type="scientific">Senna tora</name>
    <dbReference type="NCBI Taxonomy" id="362788"/>
    <lineage>
        <taxon>Eukaryota</taxon>
        <taxon>Viridiplantae</taxon>
        <taxon>Streptophyta</taxon>
        <taxon>Embryophyta</taxon>
        <taxon>Tracheophyta</taxon>
        <taxon>Spermatophyta</taxon>
        <taxon>Magnoliopsida</taxon>
        <taxon>eudicotyledons</taxon>
        <taxon>Gunneridae</taxon>
        <taxon>Pentapetalae</taxon>
        <taxon>rosids</taxon>
        <taxon>fabids</taxon>
        <taxon>Fabales</taxon>
        <taxon>Fabaceae</taxon>
        <taxon>Caesalpinioideae</taxon>
        <taxon>Cassia clade</taxon>
        <taxon>Senna</taxon>
    </lineage>
</organism>
<evidence type="ECO:0000313" key="4">
    <source>
        <dbReference type="Proteomes" id="UP000634136"/>
    </source>
</evidence>
<keyword evidence="1" id="KW-0175">Coiled coil</keyword>
<dbReference type="EMBL" id="JAAIUW010000008">
    <property type="protein sequence ID" value="KAF7822306.1"/>
    <property type="molecule type" value="Genomic_DNA"/>
</dbReference>
<sequence>MGKRRRRSQDLTDDTNQVDYDWYSEYNNNDYSNVDEDANDSYNSLSNPQYGYVKPMSQSTSEISDEKYWDSDEQQDDVEAYNEDDYFVNEDDEDIEQDNYYPFENTPLPIPIAKENEEEVPQRHSHRHQQVKYSSKDQVLTKSSKGKAASLVEKYASSLDTKRKTLLKKKFREYPKLMEVNPNWSKSLASFLFKQMAEVLHMMSLIKSTAKAMDASTKEEMEAILLDLERNECDAKFVSDMRGLISRKWASHLKLMVAQACEETKGMAQEMEKLKERMDRVNEELQSLYDLMNVI</sequence>
<evidence type="ECO:0000313" key="3">
    <source>
        <dbReference type="EMBL" id="KAF7822306.1"/>
    </source>
</evidence>
<dbReference type="AlphaFoldDB" id="A0A834WK60"/>
<gene>
    <name evidence="3" type="ORF">G2W53_027761</name>
</gene>